<proteinExistence type="predicted"/>
<evidence type="ECO:0000313" key="2">
    <source>
        <dbReference type="EMBL" id="KAL3049321.1"/>
    </source>
</evidence>
<comment type="caution">
    <text evidence="2">The sequence shown here is derived from an EMBL/GenBank/DDBJ whole genome shotgun (WGS) entry which is preliminary data.</text>
</comment>
<keyword evidence="3" id="KW-1185">Reference proteome</keyword>
<sequence>MDRSEWEHILTCFQASARRYLVRNEIRSAREDFEDIVKEIDGGLTHLQWRETIIPIPHFTDIECPFLRHRSSSRKYSTPGLDVCVSPQSLSLLSSSSSSSSSAPLPEEKGDHHVLLEKIEAERDDSQTKRQASPSEDCSLSSNVREDGEGQKGSTEGEKDGDSTTVWSSFELDNNEGHSHKGPRQFSLAQEVPPTPQALRLHRNTLTMELVWLQQAIDSRKKYLSLKDGLSVS</sequence>
<evidence type="ECO:0008006" key="4">
    <source>
        <dbReference type="Google" id="ProtNLM"/>
    </source>
</evidence>
<evidence type="ECO:0000256" key="1">
    <source>
        <dbReference type="SAM" id="MobiDB-lite"/>
    </source>
</evidence>
<reference evidence="2 3" key="2">
    <citation type="journal article" date="2024" name="G3 (Bethesda)">
        <title>The genome of the cryopelagic Antarctic bald notothen, Trematomus borchgrevinki.</title>
        <authorList>
            <person name="Rayamajhi N."/>
            <person name="Rivera-Colon A.G."/>
            <person name="Minhas B.F."/>
            <person name="Cheng C.C."/>
            <person name="Catchen J.M."/>
        </authorList>
    </citation>
    <scope>NUCLEOTIDE SEQUENCE [LARGE SCALE GENOMIC DNA]</scope>
    <source>
        <strain evidence="2">AGRC-2024</strain>
    </source>
</reference>
<feature type="region of interest" description="Disordered" evidence="1">
    <location>
        <begin position="121"/>
        <end position="186"/>
    </location>
</feature>
<dbReference type="InterPro" id="IPR042506">
    <property type="entry name" value="IQCC"/>
</dbReference>
<feature type="compositionally biased region" description="Polar residues" evidence="1">
    <location>
        <begin position="129"/>
        <end position="143"/>
    </location>
</feature>
<reference evidence="2 3" key="1">
    <citation type="journal article" date="2022" name="G3 (Bethesda)">
        <title>Evaluating Illumina-, Nanopore-, and PacBio-based genome assembly strategies with the bald notothen, Trematomus borchgrevinki.</title>
        <authorList>
            <person name="Rayamajhi N."/>
            <person name="Cheng C.C."/>
            <person name="Catchen J.M."/>
        </authorList>
    </citation>
    <scope>NUCLEOTIDE SEQUENCE [LARGE SCALE GENOMIC DNA]</scope>
    <source>
        <strain evidence="2">AGRC-2024</strain>
    </source>
</reference>
<protein>
    <recommendedName>
        <fullName evidence="4">IQ domain-containing protein C</fullName>
    </recommendedName>
</protein>
<dbReference type="Proteomes" id="UP001619887">
    <property type="component" value="Unassembled WGS sequence"/>
</dbReference>
<feature type="compositionally biased region" description="Basic and acidic residues" evidence="1">
    <location>
        <begin position="144"/>
        <end position="162"/>
    </location>
</feature>
<dbReference type="EMBL" id="JBIYXZ010002082">
    <property type="protein sequence ID" value="KAL3049321.1"/>
    <property type="molecule type" value="Genomic_DNA"/>
</dbReference>
<dbReference type="AlphaFoldDB" id="A0ABD2G5N9"/>
<dbReference type="PROSITE" id="PS50096">
    <property type="entry name" value="IQ"/>
    <property type="match status" value="1"/>
</dbReference>
<accession>A0ABD2G5N9</accession>
<organism evidence="2 3">
    <name type="scientific">Pagothenia borchgrevinki</name>
    <name type="common">Bald rockcod</name>
    <name type="synonym">Trematomus borchgrevinki</name>
    <dbReference type="NCBI Taxonomy" id="8213"/>
    <lineage>
        <taxon>Eukaryota</taxon>
        <taxon>Metazoa</taxon>
        <taxon>Chordata</taxon>
        <taxon>Craniata</taxon>
        <taxon>Vertebrata</taxon>
        <taxon>Euteleostomi</taxon>
        <taxon>Actinopterygii</taxon>
        <taxon>Neopterygii</taxon>
        <taxon>Teleostei</taxon>
        <taxon>Neoteleostei</taxon>
        <taxon>Acanthomorphata</taxon>
        <taxon>Eupercaria</taxon>
        <taxon>Perciformes</taxon>
        <taxon>Notothenioidei</taxon>
        <taxon>Nototheniidae</taxon>
        <taxon>Pagothenia</taxon>
    </lineage>
</organism>
<dbReference type="PANTHER" id="PTHR16049">
    <property type="entry name" value="IQ DOMAIN-CONTAINING PROTEIN C"/>
    <property type="match status" value="1"/>
</dbReference>
<name>A0ABD2G5N9_PAGBO</name>
<feature type="compositionally biased region" description="Polar residues" evidence="1">
    <location>
        <begin position="163"/>
        <end position="172"/>
    </location>
</feature>
<gene>
    <name evidence="2" type="ORF">OYC64_008728</name>
</gene>
<evidence type="ECO:0000313" key="3">
    <source>
        <dbReference type="Proteomes" id="UP001619887"/>
    </source>
</evidence>
<dbReference type="PANTHER" id="PTHR16049:SF8">
    <property type="entry name" value="IQ DOMAIN-CONTAINING PROTEIN C"/>
    <property type="match status" value="1"/>
</dbReference>